<organism evidence="2 3">
    <name type="scientific">Streptomyces luteireticuli</name>
    <dbReference type="NCBI Taxonomy" id="173858"/>
    <lineage>
        <taxon>Bacteria</taxon>
        <taxon>Bacillati</taxon>
        <taxon>Actinomycetota</taxon>
        <taxon>Actinomycetes</taxon>
        <taxon>Kitasatosporales</taxon>
        <taxon>Streptomycetaceae</taxon>
        <taxon>Streptomyces</taxon>
    </lineage>
</organism>
<feature type="compositionally biased region" description="Basic and acidic residues" evidence="1">
    <location>
        <begin position="153"/>
        <end position="166"/>
    </location>
</feature>
<dbReference type="Proteomes" id="UP001500879">
    <property type="component" value="Unassembled WGS sequence"/>
</dbReference>
<sequence length="253" mass="28289">METSRCTNEIPGEGICGRPVYGRPYTLLLAGHIARHKPLCGRCLPEFVRALNVLLGKTGPAKPLEVKVRLFEDAQGRLAATEDVRAELLEWWATEPGAFTEDEARAIEALHKMLEGNPNKAGRLATESIAAWKRLRGHFRPLPADDQVAEPDASERATRPPFPREDLRADDWKLEPSASQADGWHIYESTPKNMSAVRRTLVEELYFDPAQFTDEETALIQQLPVDSADFPPVAMSLYARVVRARRRVGVPTL</sequence>
<accession>A0ABN0YR94</accession>
<feature type="region of interest" description="Disordered" evidence="1">
    <location>
        <begin position="142"/>
        <end position="166"/>
    </location>
</feature>
<reference evidence="2 3" key="1">
    <citation type="journal article" date="2019" name="Int. J. Syst. Evol. Microbiol.">
        <title>The Global Catalogue of Microorganisms (GCM) 10K type strain sequencing project: providing services to taxonomists for standard genome sequencing and annotation.</title>
        <authorList>
            <consortium name="The Broad Institute Genomics Platform"/>
            <consortium name="The Broad Institute Genome Sequencing Center for Infectious Disease"/>
            <person name="Wu L."/>
            <person name="Ma J."/>
        </authorList>
    </citation>
    <scope>NUCLEOTIDE SEQUENCE [LARGE SCALE GENOMIC DNA]</scope>
    <source>
        <strain evidence="2 3">JCM 4788</strain>
    </source>
</reference>
<comment type="caution">
    <text evidence="2">The sequence shown here is derived from an EMBL/GenBank/DDBJ whole genome shotgun (WGS) entry which is preliminary data.</text>
</comment>
<evidence type="ECO:0000256" key="1">
    <source>
        <dbReference type="SAM" id="MobiDB-lite"/>
    </source>
</evidence>
<protein>
    <submittedName>
        <fullName evidence="2">Uncharacterized protein</fullName>
    </submittedName>
</protein>
<name>A0ABN0YR94_9ACTN</name>
<evidence type="ECO:0000313" key="2">
    <source>
        <dbReference type="EMBL" id="GAA0406330.1"/>
    </source>
</evidence>
<dbReference type="RefSeq" id="WP_344024065.1">
    <property type="nucleotide sequence ID" value="NZ_BAAABX010000032.1"/>
</dbReference>
<proteinExistence type="predicted"/>
<gene>
    <name evidence="2" type="ORF">GCM10010357_29130</name>
</gene>
<evidence type="ECO:0000313" key="3">
    <source>
        <dbReference type="Proteomes" id="UP001500879"/>
    </source>
</evidence>
<keyword evidence="3" id="KW-1185">Reference proteome</keyword>
<dbReference type="EMBL" id="BAAABX010000032">
    <property type="protein sequence ID" value="GAA0406330.1"/>
    <property type="molecule type" value="Genomic_DNA"/>
</dbReference>